<dbReference type="AlphaFoldDB" id="A0A316V966"/>
<keyword evidence="1" id="KW-0812">Transmembrane</keyword>
<keyword evidence="1" id="KW-1133">Transmembrane helix</keyword>
<name>A0A316V966_9BASI</name>
<evidence type="ECO:0000313" key="3">
    <source>
        <dbReference type="Proteomes" id="UP000245771"/>
    </source>
</evidence>
<dbReference type="Proteomes" id="UP000245771">
    <property type="component" value="Unassembled WGS sequence"/>
</dbReference>
<keyword evidence="1" id="KW-0472">Membrane</keyword>
<keyword evidence="3" id="KW-1185">Reference proteome</keyword>
<feature type="transmembrane region" description="Helical" evidence="1">
    <location>
        <begin position="52"/>
        <end position="71"/>
    </location>
</feature>
<gene>
    <name evidence="2" type="ORF">FA14DRAFT_68836</name>
</gene>
<reference evidence="2 3" key="1">
    <citation type="journal article" date="2018" name="Mol. Biol. Evol.">
        <title>Broad Genomic Sampling Reveals a Smut Pathogenic Ancestry of the Fungal Clade Ustilaginomycotina.</title>
        <authorList>
            <person name="Kijpornyongpan T."/>
            <person name="Mondo S.J."/>
            <person name="Barry K."/>
            <person name="Sandor L."/>
            <person name="Lee J."/>
            <person name="Lipzen A."/>
            <person name="Pangilinan J."/>
            <person name="LaButti K."/>
            <person name="Hainaut M."/>
            <person name="Henrissat B."/>
            <person name="Grigoriev I.V."/>
            <person name="Spatafora J.W."/>
            <person name="Aime M.C."/>
        </authorList>
    </citation>
    <scope>NUCLEOTIDE SEQUENCE [LARGE SCALE GENOMIC DNA]</scope>
    <source>
        <strain evidence="2 3">MCA 3882</strain>
    </source>
</reference>
<evidence type="ECO:0000313" key="2">
    <source>
        <dbReference type="EMBL" id="PWN34127.1"/>
    </source>
</evidence>
<feature type="transmembrane region" description="Helical" evidence="1">
    <location>
        <begin position="13"/>
        <end position="40"/>
    </location>
</feature>
<dbReference type="EMBL" id="KZ819604">
    <property type="protein sequence ID" value="PWN34127.1"/>
    <property type="molecule type" value="Genomic_DNA"/>
</dbReference>
<sequence>MVLLLLFKTVLSILSPFITCLIFNFFFFSCLSFIPSSFYLPPLKRSEMNVHLINLTEMATFMSFWASFVYIDI</sequence>
<proteinExistence type="predicted"/>
<accession>A0A316V966</accession>
<dbReference type="RefSeq" id="XP_025354429.1">
    <property type="nucleotide sequence ID" value="XM_025502710.1"/>
</dbReference>
<organism evidence="2 3">
    <name type="scientific">Meira miltonrushii</name>
    <dbReference type="NCBI Taxonomy" id="1280837"/>
    <lineage>
        <taxon>Eukaryota</taxon>
        <taxon>Fungi</taxon>
        <taxon>Dikarya</taxon>
        <taxon>Basidiomycota</taxon>
        <taxon>Ustilaginomycotina</taxon>
        <taxon>Exobasidiomycetes</taxon>
        <taxon>Exobasidiales</taxon>
        <taxon>Brachybasidiaceae</taxon>
        <taxon>Meira</taxon>
    </lineage>
</organism>
<dbReference type="GeneID" id="37024491"/>
<protein>
    <submittedName>
        <fullName evidence="2">Uncharacterized protein</fullName>
    </submittedName>
</protein>
<dbReference type="InParanoid" id="A0A316V966"/>
<evidence type="ECO:0000256" key="1">
    <source>
        <dbReference type="SAM" id="Phobius"/>
    </source>
</evidence>